<name>A0ABQ9QMU1_9PEZI</name>
<evidence type="ECO:0000313" key="2">
    <source>
        <dbReference type="EMBL" id="KAK1478838.1"/>
    </source>
</evidence>
<dbReference type="GeneID" id="85415173"/>
<evidence type="ECO:0000256" key="1">
    <source>
        <dbReference type="ARBA" id="ARBA00022801"/>
    </source>
</evidence>
<proteinExistence type="predicted"/>
<reference evidence="2 3" key="1">
    <citation type="submission" date="2016-10" db="EMBL/GenBank/DDBJ databases">
        <title>The genome sequence of Colletotrichum fioriniae PJ7.</title>
        <authorList>
            <person name="Baroncelli R."/>
        </authorList>
    </citation>
    <scope>NUCLEOTIDE SEQUENCE [LARGE SCALE GENOMIC DNA]</scope>
    <source>
        <strain evidence="2 3">Tom-12</strain>
    </source>
</reference>
<organism evidence="2 3">
    <name type="scientific">Colletotrichum tamarilloi</name>
    <dbReference type="NCBI Taxonomy" id="1209934"/>
    <lineage>
        <taxon>Eukaryota</taxon>
        <taxon>Fungi</taxon>
        <taxon>Dikarya</taxon>
        <taxon>Ascomycota</taxon>
        <taxon>Pezizomycotina</taxon>
        <taxon>Sordariomycetes</taxon>
        <taxon>Hypocreomycetidae</taxon>
        <taxon>Glomerellales</taxon>
        <taxon>Glomerellaceae</taxon>
        <taxon>Colletotrichum</taxon>
        <taxon>Colletotrichum acutatum species complex</taxon>
    </lineage>
</organism>
<dbReference type="SUPFAM" id="SSF56281">
    <property type="entry name" value="Metallo-hydrolase/oxidoreductase"/>
    <property type="match status" value="1"/>
</dbReference>
<dbReference type="PANTHER" id="PTHR43546:SF9">
    <property type="entry name" value="L-ASCORBATE-6-PHOSPHATE LACTONASE ULAG-RELATED"/>
    <property type="match status" value="1"/>
</dbReference>
<keyword evidence="1" id="KW-0378">Hydrolase</keyword>
<keyword evidence="3" id="KW-1185">Reference proteome</keyword>
<sequence length="194" mass="21736">MTSTLQISFSITRITTSSAILHIDGINFLTDPVFSPAGKEWDMGPTVLKNTKGPALKLKDLPVIDFVLLSHEDHPDNLDDIGRRHLDDRRVLTAQDGARKLAPLLEKYHVSVAILNVGAVEVAVSDPPLLVTMDGKQAARLFREIGADVLVPMYYEFWEQLAENGDRLRVVFEQEDVSDQVRWLELGAETKIFQ</sequence>
<dbReference type="InterPro" id="IPR050114">
    <property type="entry name" value="UPF0173_UPF0282_UlaG_hydrolase"/>
</dbReference>
<dbReference type="EMBL" id="MLFU01000140">
    <property type="protein sequence ID" value="KAK1478838.1"/>
    <property type="molecule type" value="Genomic_DNA"/>
</dbReference>
<gene>
    <name evidence="2" type="ORF">CTAM01_14936</name>
</gene>
<evidence type="ECO:0008006" key="4">
    <source>
        <dbReference type="Google" id="ProtNLM"/>
    </source>
</evidence>
<protein>
    <recommendedName>
        <fullName evidence="4">Metallo-beta-lactamase domain-containing protein</fullName>
    </recommendedName>
</protein>
<dbReference type="PANTHER" id="PTHR43546">
    <property type="entry name" value="UPF0173 METAL-DEPENDENT HYDROLASE MJ1163-RELATED"/>
    <property type="match status" value="1"/>
</dbReference>
<evidence type="ECO:0000313" key="3">
    <source>
        <dbReference type="Proteomes" id="UP001227543"/>
    </source>
</evidence>
<dbReference type="Gene3D" id="3.60.15.10">
    <property type="entry name" value="Ribonuclease Z/Hydroxyacylglutathione hydrolase-like"/>
    <property type="match status" value="2"/>
</dbReference>
<accession>A0ABQ9QMU1</accession>
<dbReference type="RefSeq" id="XP_060374498.1">
    <property type="nucleotide sequence ID" value="XM_060530935.1"/>
</dbReference>
<dbReference type="Proteomes" id="UP001227543">
    <property type="component" value="Unassembled WGS sequence"/>
</dbReference>
<comment type="caution">
    <text evidence="2">The sequence shown here is derived from an EMBL/GenBank/DDBJ whole genome shotgun (WGS) entry which is preliminary data.</text>
</comment>
<dbReference type="InterPro" id="IPR036866">
    <property type="entry name" value="RibonucZ/Hydroxyglut_hydro"/>
</dbReference>